<dbReference type="Proteomes" id="UP001497480">
    <property type="component" value="Unassembled WGS sequence"/>
</dbReference>
<sequence length="196" mass="21740">MVECVGHKEGQKCTVKDPKGDSFCAFNVVIGGVCGQNISNSLDFLGDTNLAEKVGPGSSHINCELFKPGPTTVQENPSTYVQEDVNVDAETMNVLSSKKKIKEKGKRLFWEEAILDHHGHIDELWCVVGDLNFVLNQDERIGSSTRLNSMENGVFAQFVDDMELFDLSLVASKFTWFLSNGLAMSKLDRFLVNNKC</sequence>
<dbReference type="SUPFAM" id="SSF56219">
    <property type="entry name" value="DNase I-like"/>
    <property type="match status" value="1"/>
</dbReference>
<reference evidence="1 2" key="1">
    <citation type="submission" date="2024-03" db="EMBL/GenBank/DDBJ databases">
        <authorList>
            <person name="Martinez-Hernandez J."/>
        </authorList>
    </citation>
    <scope>NUCLEOTIDE SEQUENCE [LARGE SCALE GENOMIC DNA]</scope>
</reference>
<dbReference type="InterPro" id="IPR036691">
    <property type="entry name" value="Endo/exonu/phosph_ase_sf"/>
</dbReference>
<comment type="caution">
    <text evidence="1">The sequence shown here is derived from an EMBL/GenBank/DDBJ whole genome shotgun (WGS) entry which is preliminary data.</text>
</comment>
<evidence type="ECO:0000313" key="1">
    <source>
        <dbReference type="EMBL" id="CAL0331300.1"/>
    </source>
</evidence>
<evidence type="ECO:0000313" key="2">
    <source>
        <dbReference type="Proteomes" id="UP001497480"/>
    </source>
</evidence>
<accession>A0AAV1YEC8</accession>
<proteinExistence type="predicted"/>
<keyword evidence="2" id="KW-1185">Reference proteome</keyword>
<dbReference type="Gene3D" id="3.60.10.10">
    <property type="entry name" value="Endonuclease/exonuclease/phosphatase"/>
    <property type="match status" value="1"/>
</dbReference>
<name>A0AAV1YEC8_LUPLU</name>
<protein>
    <submittedName>
        <fullName evidence="1">Uncharacterized protein</fullName>
    </submittedName>
</protein>
<gene>
    <name evidence="1" type="ORF">LLUT_LOCUS32360</name>
</gene>
<organism evidence="1 2">
    <name type="scientific">Lupinus luteus</name>
    <name type="common">European yellow lupine</name>
    <dbReference type="NCBI Taxonomy" id="3873"/>
    <lineage>
        <taxon>Eukaryota</taxon>
        <taxon>Viridiplantae</taxon>
        <taxon>Streptophyta</taxon>
        <taxon>Embryophyta</taxon>
        <taxon>Tracheophyta</taxon>
        <taxon>Spermatophyta</taxon>
        <taxon>Magnoliopsida</taxon>
        <taxon>eudicotyledons</taxon>
        <taxon>Gunneridae</taxon>
        <taxon>Pentapetalae</taxon>
        <taxon>rosids</taxon>
        <taxon>fabids</taxon>
        <taxon>Fabales</taxon>
        <taxon>Fabaceae</taxon>
        <taxon>Papilionoideae</taxon>
        <taxon>50 kb inversion clade</taxon>
        <taxon>genistoids sensu lato</taxon>
        <taxon>core genistoids</taxon>
        <taxon>Genisteae</taxon>
        <taxon>Lupinus</taxon>
    </lineage>
</organism>
<dbReference type="EMBL" id="CAXHTB010000023">
    <property type="protein sequence ID" value="CAL0331300.1"/>
    <property type="molecule type" value="Genomic_DNA"/>
</dbReference>
<dbReference type="AlphaFoldDB" id="A0AAV1YEC8"/>